<gene>
    <name evidence="3" type="ORF">KPH14_001988</name>
</gene>
<feature type="compositionally biased region" description="Acidic residues" evidence="1">
    <location>
        <begin position="377"/>
        <end position="389"/>
    </location>
</feature>
<accession>A0AAD9VXB6</accession>
<feature type="region of interest" description="Disordered" evidence="1">
    <location>
        <begin position="241"/>
        <end position="273"/>
    </location>
</feature>
<dbReference type="Pfam" id="PF10283">
    <property type="entry name" value="zf-CCHH"/>
    <property type="match status" value="2"/>
</dbReference>
<feature type="region of interest" description="Disordered" evidence="1">
    <location>
        <begin position="338"/>
        <end position="389"/>
    </location>
</feature>
<evidence type="ECO:0000259" key="2">
    <source>
        <dbReference type="Pfam" id="PF10283"/>
    </source>
</evidence>
<feature type="domain" description="PBZ-type" evidence="2">
    <location>
        <begin position="277"/>
        <end position="302"/>
    </location>
</feature>
<dbReference type="GO" id="GO:0008408">
    <property type="term" value="F:3'-5' exonuclease activity"/>
    <property type="evidence" value="ECO:0007669"/>
    <property type="project" value="InterPro"/>
</dbReference>
<dbReference type="InterPro" id="IPR019406">
    <property type="entry name" value="APLF_PBZ"/>
</dbReference>
<name>A0AAD9VXB6_9HYME</name>
<reference evidence="3" key="1">
    <citation type="submission" date="2021-08" db="EMBL/GenBank/DDBJ databases">
        <authorList>
            <person name="Misof B."/>
            <person name="Oliver O."/>
            <person name="Podsiadlowski L."/>
            <person name="Donath A."/>
            <person name="Peters R."/>
            <person name="Mayer C."/>
            <person name="Rust J."/>
            <person name="Gunkel S."/>
            <person name="Lesny P."/>
            <person name="Martin S."/>
            <person name="Oeyen J.P."/>
            <person name="Petersen M."/>
            <person name="Panagiotis P."/>
            <person name="Wilbrandt J."/>
            <person name="Tanja T."/>
        </authorList>
    </citation>
    <scope>NUCLEOTIDE SEQUENCE</scope>
    <source>
        <strain evidence="3">GBR_01_08_01A</strain>
        <tissue evidence="3">Thorax + abdomen</tissue>
    </source>
</reference>
<feature type="compositionally biased region" description="Polar residues" evidence="1">
    <location>
        <begin position="246"/>
        <end position="273"/>
    </location>
</feature>
<evidence type="ECO:0000313" key="3">
    <source>
        <dbReference type="EMBL" id="KAK2589172.1"/>
    </source>
</evidence>
<dbReference type="GO" id="GO:0035861">
    <property type="term" value="C:site of double-strand break"/>
    <property type="evidence" value="ECO:0007669"/>
    <property type="project" value="TreeGrafter"/>
</dbReference>
<protein>
    <recommendedName>
        <fullName evidence="2">PBZ-type domain-containing protein</fullName>
    </recommendedName>
</protein>
<dbReference type="PANTHER" id="PTHR21315">
    <property type="entry name" value="APRATAXIN AND PNK-LIKE FACTOR-RELATED"/>
    <property type="match status" value="1"/>
</dbReference>
<dbReference type="Proteomes" id="UP001258017">
    <property type="component" value="Unassembled WGS sequence"/>
</dbReference>
<dbReference type="EMBL" id="JAIFRP010000002">
    <property type="protein sequence ID" value="KAK2589172.1"/>
    <property type="molecule type" value="Genomic_DNA"/>
</dbReference>
<comment type="caution">
    <text evidence="3">The sequence shown here is derived from an EMBL/GenBank/DDBJ whole genome shotgun (WGS) entry which is preliminary data.</text>
</comment>
<evidence type="ECO:0000313" key="4">
    <source>
        <dbReference type="Proteomes" id="UP001258017"/>
    </source>
</evidence>
<dbReference type="CDD" id="cd22671">
    <property type="entry name" value="FHA_APTX-like"/>
    <property type="match status" value="1"/>
</dbReference>
<dbReference type="GO" id="GO:0003906">
    <property type="term" value="F:DNA-(apurinic or apyrimidinic site) endonuclease activity"/>
    <property type="evidence" value="ECO:0007669"/>
    <property type="project" value="InterPro"/>
</dbReference>
<dbReference type="GO" id="GO:0005634">
    <property type="term" value="C:nucleus"/>
    <property type="evidence" value="ECO:0007669"/>
    <property type="project" value="TreeGrafter"/>
</dbReference>
<proteinExistence type="predicted"/>
<feature type="compositionally biased region" description="Acidic residues" evidence="1">
    <location>
        <begin position="352"/>
        <end position="369"/>
    </location>
</feature>
<feature type="domain" description="PBZ-type" evidence="2">
    <location>
        <begin position="311"/>
        <end position="333"/>
    </location>
</feature>
<dbReference type="Gene3D" id="2.60.200.20">
    <property type="match status" value="1"/>
</dbReference>
<feature type="region of interest" description="Disordered" evidence="1">
    <location>
        <begin position="144"/>
        <end position="178"/>
    </location>
</feature>
<organism evidence="3 4">
    <name type="scientific">Odynerus spinipes</name>
    <dbReference type="NCBI Taxonomy" id="1348599"/>
    <lineage>
        <taxon>Eukaryota</taxon>
        <taxon>Metazoa</taxon>
        <taxon>Ecdysozoa</taxon>
        <taxon>Arthropoda</taxon>
        <taxon>Hexapoda</taxon>
        <taxon>Insecta</taxon>
        <taxon>Pterygota</taxon>
        <taxon>Neoptera</taxon>
        <taxon>Endopterygota</taxon>
        <taxon>Hymenoptera</taxon>
        <taxon>Apocrita</taxon>
        <taxon>Aculeata</taxon>
        <taxon>Vespoidea</taxon>
        <taxon>Vespidae</taxon>
        <taxon>Eumeninae</taxon>
        <taxon>Odynerus</taxon>
    </lineage>
</organism>
<feature type="compositionally biased region" description="Low complexity" evidence="1">
    <location>
        <begin position="193"/>
        <end position="203"/>
    </location>
</feature>
<reference evidence="3" key="2">
    <citation type="journal article" date="2023" name="Commun. Biol.">
        <title>Intrasexual cuticular hydrocarbon dimorphism in a wasp sheds light on hydrocarbon biosynthesis genes in Hymenoptera.</title>
        <authorList>
            <person name="Moris V.C."/>
            <person name="Podsiadlowski L."/>
            <person name="Martin S."/>
            <person name="Oeyen J.P."/>
            <person name="Donath A."/>
            <person name="Petersen M."/>
            <person name="Wilbrandt J."/>
            <person name="Misof B."/>
            <person name="Liedtke D."/>
            <person name="Thamm M."/>
            <person name="Scheiner R."/>
            <person name="Schmitt T."/>
            <person name="Niehuis O."/>
        </authorList>
    </citation>
    <scope>NUCLEOTIDE SEQUENCE</scope>
    <source>
        <strain evidence="3">GBR_01_08_01A</strain>
    </source>
</reference>
<dbReference type="InterPro" id="IPR039253">
    <property type="entry name" value="APLF"/>
</dbReference>
<dbReference type="AlphaFoldDB" id="A0AAD9VXB6"/>
<dbReference type="GO" id="GO:0006302">
    <property type="term" value="P:double-strand break repair"/>
    <property type="evidence" value="ECO:0007669"/>
    <property type="project" value="InterPro"/>
</dbReference>
<keyword evidence="4" id="KW-1185">Reference proteome</keyword>
<dbReference type="PANTHER" id="PTHR21315:SF2">
    <property type="entry name" value="APRATAXIN AND PNK-LIKE FACTOR"/>
    <property type="match status" value="1"/>
</dbReference>
<feature type="region of interest" description="Disordered" evidence="1">
    <location>
        <begin position="190"/>
        <end position="228"/>
    </location>
</feature>
<evidence type="ECO:0000256" key="1">
    <source>
        <dbReference type="SAM" id="MobiDB-lite"/>
    </source>
</evidence>
<sequence>MKKLQIVRIANDRVQKANLHVGNNIISCDSSTGICKQKIIKNAVTINLSPSGDMTLTPCQVSPCYVKPTGSSRWQLLKIGTTIPVKPGDICSLLSNKCWFKIMTMPDTMEKDDHLLKRKCTEELASEPPDKRICLDTSPKLITSHGDSSNEFQDNKDSKPVNAEKIVPNNGDSIDASTFSKDISPSLLKIKQSSPSSTSLIESPNLLEDPTLTGQKNSSIKKVDAGDNEINIKQDRAMHFSDNGKSHASTEQNKLPSSVTKSNEASVSNSAQVANRRNKCIYADKCYRKNPCHKVQFSHPGDSDFEIIDERPECPYGVHCYRKNFQHKVQFKHSTVRKRAPTPVRSRNVADEFIDELSSDEESVDESDYEPSSWSSEDTDTDLEEAESD</sequence>